<keyword evidence="2" id="KW-1185">Reference proteome</keyword>
<dbReference type="SFLD" id="SFLDG01129">
    <property type="entry name" value="C1.5:_HAD__Beta-PGM__Phosphata"/>
    <property type="match status" value="1"/>
</dbReference>
<dbReference type="PANTHER" id="PTHR47438">
    <property type="entry name" value="PHOSPHATE METABOLISM PROTEIN 8-RELATED"/>
    <property type="match status" value="1"/>
</dbReference>
<organism evidence="1 2">
    <name type="scientific">Pigmentiphaga aceris</name>
    <dbReference type="NCBI Taxonomy" id="1940612"/>
    <lineage>
        <taxon>Bacteria</taxon>
        <taxon>Pseudomonadati</taxon>
        <taxon>Pseudomonadota</taxon>
        <taxon>Betaproteobacteria</taxon>
        <taxon>Burkholderiales</taxon>
        <taxon>Alcaligenaceae</taxon>
        <taxon>Pigmentiphaga</taxon>
    </lineage>
</organism>
<dbReference type="SFLD" id="SFLDS00003">
    <property type="entry name" value="Haloacid_Dehalogenase"/>
    <property type="match status" value="1"/>
</dbReference>
<dbReference type="NCBIfam" id="TIGR01993">
    <property type="entry name" value="Pyr-5-nucltdase"/>
    <property type="match status" value="1"/>
</dbReference>
<dbReference type="InterPro" id="IPR006439">
    <property type="entry name" value="HAD-SF_hydro_IA"/>
</dbReference>
<dbReference type="InterPro" id="IPR036412">
    <property type="entry name" value="HAD-like_sf"/>
</dbReference>
<dbReference type="GO" id="GO:0009166">
    <property type="term" value="P:nucleotide catabolic process"/>
    <property type="evidence" value="ECO:0007669"/>
    <property type="project" value="TreeGrafter"/>
</dbReference>
<dbReference type="Gene3D" id="1.10.150.450">
    <property type="match status" value="1"/>
</dbReference>
<sequence>MDSVQVLEEVLETVLEPLLDAVPTPAATHARQVRLPRFRVRATRNPAPDRQTPVWLFDLDNTLHDASHAIFGRMDISMTAAVVDTLQLSEEEAHVLRKKYWQRYGATMIGMVRHHGVSAAEFLHRSHDFDIAPLLRAEKGLANALARLPGRKVLLTNAPLAYATTILRLLGILHCFSSLWAVEHMRIHGTFRVKPSPALMRHVLAREGVQASRAVLVEDTLPNLRGARQVGIRTVFVRHPGTPFSSGQRGRPTYVDLQVNSIRHLLLQRRVLRRP</sequence>
<dbReference type="AlphaFoldDB" id="A0A5C0B2T4"/>
<dbReference type="InterPro" id="IPR052791">
    <property type="entry name" value="SSM1_domain"/>
</dbReference>
<accession>A0A5C0B2T4</accession>
<dbReference type="GO" id="GO:0008252">
    <property type="term" value="F:nucleotidase activity"/>
    <property type="evidence" value="ECO:0007669"/>
    <property type="project" value="TreeGrafter"/>
</dbReference>
<dbReference type="SUPFAM" id="SSF56784">
    <property type="entry name" value="HAD-like"/>
    <property type="match status" value="1"/>
</dbReference>
<evidence type="ECO:0000313" key="2">
    <source>
        <dbReference type="Proteomes" id="UP000325161"/>
    </source>
</evidence>
<dbReference type="EMBL" id="CP043046">
    <property type="protein sequence ID" value="QEI09078.1"/>
    <property type="molecule type" value="Genomic_DNA"/>
</dbReference>
<dbReference type="SFLD" id="SFLDG01132">
    <property type="entry name" value="C1.5.3:_5'-Nucleotidase_Like"/>
    <property type="match status" value="1"/>
</dbReference>
<dbReference type="Gene3D" id="3.40.50.1000">
    <property type="entry name" value="HAD superfamily/HAD-like"/>
    <property type="match status" value="1"/>
</dbReference>
<dbReference type="InterPro" id="IPR023214">
    <property type="entry name" value="HAD_sf"/>
</dbReference>
<dbReference type="NCBIfam" id="TIGR01509">
    <property type="entry name" value="HAD-SF-IA-v3"/>
    <property type="match status" value="1"/>
</dbReference>
<dbReference type="GO" id="GO:0006206">
    <property type="term" value="P:pyrimidine nucleobase metabolic process"/>
    <property type="evidence" value="ECO:0007669"/>
    <property type="project" value="TreeGrafter"/>
</dbReference>
<dbReference type="PANTHER" id="PTHR47438:SF1">
    <property type="entry name" value="PHOSPHATE METABOLISM PROTEIN 8-RELATED"/>
    <property type="match status" value="1"/>
</dbReference>
<evidence type="ECO:0000313" key="1">
    <source>
        <dbReference type="EMBL" id="QEI09078.1"/>
    </source>
</evidence>
<dbReference type="OrthoDB" id="8558420at2"/>
<protein>
    <submittedName>
        <fullName evidence="1">Pyrimidine 5'-nucleotidase</fullName>
    </submittedName>
</protein>
<name>A0A5C0B2T4_9BURK</name>
<dbReference type="Pfam" id="PF00702">
    <property type="entry name" value="Hydrolase"/>
    <property type="match status" value="1"/>
</dbReference>
<dbReference type="InterPro" id="IPR010237">
    <property type="entry name" value="Pyr-5-nucltdase"/>
</dbReference>
<reference evidence="1 2" key="1">
    <citation type="submission" date="2019-08" db="EMBL/GenBank/DDBJ databases">
        <title>Amphibian skin-associated Pigmentiphaga: genome sequence and occurrence across geography and hosts.</title>
        <authorList>
            <person name="Bletz M.C."/>
            <person name="Bunk B."/>
            <person name="Sproeer C."/>
            <person name="Biwer P."/>
            <person name="Reiter S."/>
            <person name="Rabemananjara F.C.E."/>
            <person name="Schulz S."/>
            <person name="Overmann J."/>
            <person name="Vences M."/>
        </authorList>
    </citation>
    <scope>NUCLEOTIDE SEQUENCE [LARGE SCALE GENOMIC DNA]</scope>
    <source>
        <strain evidence="1 2">Mada1488</strain>
    </source>
</reference>
<dbReference type="KEGG" id="pacr:FXN63_02635"/>
<gene>
    <name evidence="1" type="ORF">FXN63_02635</name>
</gene>
<dbReference type="Proteomes" id="UP000325161">
    <property type="component" value="Chromosome"/>
</dbReference>
<proteinExistence type="predicted"/>